<evidence type="ECO:0008006" key="2">
    <source>
        <dbReference type="Google" id="ProtNLM"/>
    </source>
</evidence>
<evidence type="ECO:0000313" key="1">
    <source>
        <dbReference type="EMBL" id="MPN12739.1"/>
    </source>
</evidence>
<comment type="caution">
    <text evidence="1">The sequence shown here is derived from an EMBL/GenBank/DDBJ whole genome shotgun (WGS) entry which is preliminary data.</text>
</comment>
<gene>
    <name evidence="1" type="ORF">SDC9_160059</name>
</gene>
<dbReference type="EMBL" id="VSSQ01059152">
    <property type="protein sequence ID" value="MPN12739.1"/>
    <property type="molecule type" value="Genomic_DNA"/>
</dbReference>
<protein>
    <recommendedName>
        <fullName evidence="2">Tetratricopeptide repeat protein</fullName>
    </recommendedName>
</protein>
<reference evidence="1" key="1">
    <citation type="submission" date="2019-08" db="EMBL/GenBank/DDBJ databases">
        <authorList>
            <person name="Kucharzyk K."/>
            <person name="Murdoch R.W."/>
            <person name="Higgins S."/>
            <person name="Loffler F."/>
        </authorList>
    </citation>
    <scope>NUCLEOTIDE SEQUENCE</scope>
</reference>
<proteinExistence type="predicted"/>
<dbReference type="AlphaFoldDB" id="A0A645FHB8"/>
<accession>A0A645FHB8</accession>
<organism evidence="1">
    <name type="scientific">bioreactor metagenome</name>
    <dbReference type="NCBI Taxonomy" id="1076179"/>
    <lineage>
        <taxon>unclassified sequences</taxon>
        <taxon>metagenomes</taxon>
        <taxon>ecological metagenomes</taxon>
    </lineage>
</organism>
<sequence length="211" mass="25020">MGYCLLKKKDINQALNLFKQLAGDLDDLNELIEKIHFCYAFALLSLGKKREASIIADDLYMKYRFGNTKVIGVFELMDLYYSLEEYQKVNKMFEDKYRDSNGNEYSLSFFGEEIQVILYTLHTLGFNEKCKVVFESKIQEIKDTIENYETDDIYSKEIIAYFENEMLELKNGYYSIIDFDKRPEISDITKNLKVEPYCYLIDCPRHINNFK</sequence>
<name>A0A645FHB8_9ZZZZ</name>